<dbReference type="AlphaFoldDB" id="H2N958"/>
<dbReference type="Ensembl" id="ENSPPYT00000002269.2">
    <property type="protein sequence ID" value="ENSPPYP00000002202.2"/>
    <property type="gene ID" value="ENSPPYG00000001900.2"/>
</dbReference>
<comment type="subcellular location">
    <subcellularLocation>
        <location evidence="1">Secreted</location>
    </subcellularLocation>
</comment>
<dbReference type="STRING" id="9601.ENSPPYP00000002202"/>
<dbReference type="InterPro" id="IPR018142">
    <property type="entry name" value="Somatostatin/Cortistatin_C"/>
</dbReference>
<dbReference type="PANTHER" id="PTHR10558:SF1">
    <property type="entry name" value="CORTISTATIN"/>
    <property type="match status" value="1"/>
</dbReference>
<dbReference type="FunCoup" id="H2N958">
    <property type="interactions" value="1280"/>
</dbReference>
<evidence type="ECO:0000259" key="8">
    <source>
        <dbReference type="Pfam" id="PF03002"/>
    </source>
</evidence>
<comment type="similarity">
    <text evidence="2">Belongs to the somatostatin family.</text>
</comment>
<reference evidence="9" key="3">
    <citation type="submission" date="2025-09" db="UniProtKB">
        <authorList>
            <consortium name="Ensembl"/>
        </authorList>
    </citation>
    <scope>IDENTIFICATION</scope>
</reference>
<dbReference type="GO" id="GO:0001664">
    <property type="term" value="F:G protein-coupled receptor binding"/>
    <property type="evidence" value="ECO:0007669"/>
    <property type="project" value="TreeGrafter"/>
</dbReference>
<evidence type="ECO:0000256" key="7">
    <source>
        <dbReference type="ARBA" id="ARBA00023157"/>
    </source>
</evidence>
<keyword evidence="4" id="KW-0165">Cleavage on pair of basic residues</keyword>
<evidence type="ECO:0000256" key="6">
    <source>
        <dbReference type="ARBA" id="ARBA00022729"/>
    </source>
</evidence>
<dbReference type="Proteomes" id="UP000001595">
    <property type="component" value="Chromosome 1"/>
</dbReference>
<sequence length="151" mass="16946">MEAKIQGSQQRLEWWKVRIKVPRRLENAAFYRAASRVGEKLQSAHKMPLPPGLLLLLLSGATATAALPLEGGPTGPDSEHMQEAAGIRKSSLLTFLAWWFEWTSQASAGPLIGEEAREVARRQEGAPPRQSARRDRMPCRNFFWKTFSSCK</sequence>
<evidence type="ECO:0000256" key="1">
    <source>
        <dbReference type="ARBA" id="ARBA00004613"/>
    </source>
</evidence>
<evidence type="ECO:0000256" key="4">
    <source>
        <dbReference type="ARBA" id="ARBA00022685"/>
    </source>
</evidence>
<dbReference type="InParanoid" id="H2N958"/>
<dbReference type="GeneTree" id="ENSGT00510000048007"/>
<keyword evidence="3" id="KW-0964">Secreted</keyword>
<reference evidence="9 10" key="1">
    <citation type="submission" date="2008-02" db="EMBL/GenBank/DDBJ databases">
        <title>A 6x draft sequence assembly of the Pongo pygmaeus abelii genome.</title>
        <authorList>
            <person name="Wilson R.K."/>
            <person name="Mardis E."/>
        </authorList>
    </citation>
    <scope>NUCLEOTIDE SEQUENCE [LARGE SCALE GENOMIC DNA]</scope>
</reference>
<keyword evidence="7" id="KW-1015">Disulfide bond</keyword>
<keyword evidence="10" id="KW-1185">Reference proteome</keyword>
<evidence type="ECO:0000256" key="5">
    <source>
        <dbReference type="ARBA" id="ARBA00022702"/>
    </source>
</evidence>
<gene>
    <name evidence="9" type="primary">CENPS</name>
</gene>
<dbReference type="GO" id="GO:0030334">
    <property type="term" value="P:regulation of cell migration"/>
    <property type="evidence" value="ECO:0007669"/>
    <property type="project" value="TreeGrafter"/>
</dbReference>
<reference evidence="9" key="2">
    <citation type="submission" date="2025-08" db="UniProtKB">
        <authorList>
            <consortium name="Ensembl"/>
        </authorList>
    </citation>
    <scope>IDENTIFICATION</scope>
</reference>
<evidence type="ECO:0000256" key="2">
    <source>
        <dbReference type="ARBA" id="ARBA00008327"/>
    </source>
</evidence>
<dbReference type="HOGENOM" id="CLU_100369_0_0_1"/>
<organism evidence="9 10">
    <name type="scientific">Pongo abelii</name>
    <name type="common">Sumatran orangutan</name>
    <name type="synonym">Pongo pygmaeus abelii</name>
    <dbReference type="NCBI Taxonomy" id="9601"/>
    <lineage>
        <taxon>Eukaryota</taxon>
        <taxon>Metazoa</taxon>
        <taxon>Chordata</taxon>
        <taxon>Craniata</taxon>
        <taxon>Vertebrata</taxon>
        <taxon>Euteleostomi</taxon>
        <taxon>Mammalia</taxon>
        <taxon>Eutheria</taxon>
        <taxon>Euarchontoglires</taxon>
        <taxon>Primates</taxon>
        <taxon>Haplorrhini</taxon>
        <taxon>Catarrhini</taxon>
        <taxon>Hominidae</taxon>
        <taxon>Pongo</taxon>
    </lineage>
</organism>
<dbReference type="eggNOG" id="ENOG502S62X">
    <property type="taxonomic scope" value="Eukaryota"/>
</dbReference>
<dbReference type="Pfam" id="PF03002">
    <property type="entry name" value="Somatostatin"/>
    <property type="match status" value="1"/>
</dbReference>
<proteinExistence type="inferred from homology"/>
<keyword evidence="5" id="KW-0372">Hormone</keyword>
<evidence type="ECO:0000256" key="3">
    <source>
        <dbReference type="ARBA" id="ARBA00022525"/>
    </source>
</evidence>
<name>H2N958_PONAB</name>
<accession>H2N958</accession>
<protein>
    <submittedName>
        <fullName evidence="9">Centromere protein S</fullName>
    </submittedName>
</protein>
<dbReference type="InterPro" id="IPR004250">
    <property type="entry name" value="Somatostatin"/>
</dbReference>
<accession>A0A2J8USF7</accession>
<dbReference type="GO" id="GO:0005615">
    <property type="term" value="C:extracellular space"/>
    <property type="evidence" value="ECO:0007669"/>
    <property type="project" value="TreeGrafter"/>
</dbReference>
<evidence type="ECO:0000313" key="10">
    <source>
        <dbReference type="Proteomes" id="UP000001595"/>
    </source>
</evidence>
<dbReference type="GO" id="GO:0005184">
    <property type="term" value="F:neuropeptide hormone activity"/>
    <property type="evidence" value="ECO:0007669"/>
    <property type="project" value="TreeGrafter"/>
</dbReference>
<feature type="domain" description="Somatostatin/Cortistatin C-terminal" evidence="8">
    <location>
        <begin position="137"/>
        <end position="150"/>
    </location>
</feature>
<keyword evidence="6" id="KW-0732">Signal</keyword>
<evidence type="ECO:0000313" key="9">
    <source>
        <dbReference type="Ensembl" id="ENSPPYP00000002202.2"/>
    </source>
</evidence>
<dbReference type="PANTHER" id="PTHR10558">
    <property type="entry name" value="SOMATOSTATIN"/>
    <property type="match status" value="1"/>
</dbReference>
<dbReference type="GO" id="GO:0007193">
    <property type="term" value="P:adenylate cyclase-inhibiting G protein-coupled receptor signaling pathway"/>
    <property type="evidence" value="ECO:0007669"/>
    <property type="project" value="TreeGrafter"/>
</dbReference>